<dbReference type="PROSITE" id="PS00793">
    <property type="entry name" value="DHPS_2"/>
    <property type="match status" value="1"/>
</dbReference>
<accession>A6DI56</accession>
<keyword evidence="10 12" id="KW-0289">Folate biosynthesis</keyword>
<dbReference type="RefSeq" id="WP_007277587.1">
    <property type="nucleotide sequence ID" value="NZ_ABCK01000004.1"/>
</dbReference>
<keyword evidence="9 12" id="KW-0460">Magnesium</keyword>
<dbReference type="GO" id="GO:0046654">
    <property type="term" value="P:tetrahydrofolate biosynthetic process"/>
    <property type="evidence" value="ECO:0007669"/>
    <property type="project" value="UniProtKB-UniPathway"/>
</dbReference>
<dbReference type="GO" id="GO:0046872">
    <property type="term" value="F:metal ion binding"/>
    <property type="evidence" value="ECO:0007669"/>
    <property type="project" value="UniProtKB-KW"/>
</dbReference>
<evidence type="ECO:0000256" key="1">
    <source>
        <dbReference type="ARBA" id="ARBA00000012"/>
    </source>
</evidence>
<comment type="function">
    <text evidence="12">Catalyzes the condensation of para-aminobenzoate (pABA) with 6-hydroxymethyl-7,8-dihydropterin diphosphate (DHPt-PP) to form 7,8-dihydropteroate (H2Pte), the immediate precursor of folate derivatives.</text>
</comment>
<evidence type="ECO:0000256" key="6">
    <source>
        <dbReference type="ARBA" id="ARBA00016919"/>
    </source>
</evidence>
<dbReference type="EMBL" id="ABCK01000004">
    <property type="protein sequence ID" value="EDM28710.1"/>
    <property type="molecule type" value="Genomic_DNA"/>
</dbReference>
<dbReference type="Proteomes" id="UP000004947">
    <property type="component" value="Unassembled WGS sequence"/>
</dbReference>
<evidence type="ECO:0000256" key="7">
    <source>
        <dbReference type="ARBA" id="ARBA00022679"/>
    </source>
</evidence>
<dbReference type="GO" id="GO:0005829">
    <property type="term" value="C:cytosol"/>
    <property type="evidence" value="ECO:0007669"/>
    <property type="project" value="TreeGrafter"/>
</dbReference>
<dbReference type="FunFam" id="3.20.20.20:FF:000006">
    <property type="entry name" value="Dihydropteroate synthase"/>
    <property type="match status" value="1"/>
</dbReference>
<dbReference type="AlphaFoldDB" id="A6DI56"/>
<evidence type="ECO:0000256" key="11">
    <source>
        <dbReference type="ARBA" id="ARBA00030193"/>
    </source>
</evidence>
<dbReference type="EC" id="2.5.1.15" evidence="5 12"/>
<dbReference type="NCBIfam" id="TIGR01496">
    <property type="entry name" value="DHPS"/>
    <property type="match status" value="1"/>
</dbReference>
<dbReference type="InterPro" id="IPR000489">
    <property type="entry name" value="Pterin-binding_dom"/>
</dbReference>
<keyword evidence="8 12" id="KW-0479">Metal-binding</keyword>
<reference evidence="14 15" key="1">
    <citation type="journal article" date="2010" name="J. Bacteriol.">
        <title>Genome sequence of Lentisphaera araneosa HTCC2155T, the type species of the order Lentisphaerales in the phylum Lentisphaerae.</title>
        <authorList>
            <person name="Thrash J.C."/>
            <person name="Cho J.C."/>
            <person name="Vergin K.L."/>
            <person name="Morris R.M."/>
            <person name="Giovannoni S.J."/>
        </authorList>
    </citation>
    <scope>NUCLEOTIDE SEQUENCE [LARGE SCALE GENOMIC DNA]</scope>
    <source>
        <strain evidence="14 15">HTCC2155</strain>
    </source>
</reference>
<organism evidence="14 15">
    <name type="scientific">Lentisphaera araneosa HTCC2155</name>
    <dbReference type="NCBI Taxonomy" id="313628"/>
    <lineage>
        <taxon>Bacteria</taxon>
        <taxon>Pseudomonadati</taxon>
        <taxon>Lentisphaerota</taxon>
        <taxon>Lentisphaeria</taxon>
        <taxon>Lentisphaerales</taxon>
        <taxon>Lentisphaeraceae</taxon>
        <taxon>Lentisphaera</taxon>
    </lineage>
</organism>
<comment type="pathway">
    <text evidence="3 12">Cofactor biosynthesis; tetrahydrofolate biosynthesis; 7,8-dihydrofolate from 2-amino-4-hydroxy-6-hydroxymethyl-7,8-dihydropteridine diphosphate and 4-aminobenzoate: step 1/2.</text>
</comment>
<dbReference type="Pfam" id="PF00809">
    <property type="entry name" value="Pterin_bind"/>
    <property type="match status" value="1"/>
</dbReference>
<evidence type="ECO:0000313" key="15">
    <source>
        <dbReference type="Proteomes" id="UP000004947"/>
    </source>
</evidence>
<keyword evidence="7 12" id="KW-0808">Transferase</keyword>
<evidence type="ECO:0000313" key="14">
    <source>
        <dbReference type="EMBL" id="EDM28710.1"/>
    </source>
</evidence>
<evidence type="ECO:0000256" key="9">
    <source>
        <dbReference type="ARBA" id="ARBA00022842"/>
    </source>
</evidence>
<dbReference type="InterPro" id="IPR006390">
    <property type="entry name" value="DHP_synth_dom"/>
</dbReference>
<dbReference type="SUPFAM" id="SSF51717">
    <property type="entry name" value="Dihydropteroate synthetase-like"/>
    <property type="match status" value="1"/>
</dbReference>
<proteinExistence type="inferred from homology"/>
<gene>
    <name evidence="14" type="ORF">LNTAR_09074</name>
</gene>
<evidence type="ECO:0000256" key="10">
    <source>
        <dbReference type="ARBA" id="ARBA00022909"/>
    </source>
</evidence>
<evidence type="ECO:0000256" key="2">
    <source>
        <dbReference type="ARBA" id="ARBA00001946"/>
    </source>
</evidence>
<evidence type="ECO:0000256" key="8">
    <source>
        <dbReference type="ARBA" id="ARBA00022723"/>
    </source>
</evidence>
<comment type="caution">
    <text evidence="14">The sequence shown here is derived from an EMBL/GenBank/DDBJ whole genome shotgun (WGS) entry which is preliminary data.</text>
</comment>
<comment type="catalytic activity">
    <reaction evidence="1">
        <text>(7,8-dihydropterin-6-yl)methyl diphosphate + 4-aminobenzoate = 7,8-dihydropteroate + diphosphate</text>
        <dbReference type="Rhea" id="RHEA:19949"/>
        <dbReference type="ChEBI" id="CHEBI:17836"/>
        <dbReference type="ChEBI" id="CHEBI:17839"/>
        <dbReference type="ChEBI" id="CHEBI:33019"/>
        <dbReference type="ChEBI" id="CHEBI:72950"/>
        <dbReference type="EC" id="2.5.1.15"/>
    </reaction>
</comment>
<dbReference type="InterPro" id="IPR045031">
    <property type="entry name" value="DHP_synth-like"/>
</dbReference>
<evidence type="ECO:0000256" key="5">
    <source>
        <dbReference type="ARBA" id="ARBA00012458"/>
    </source>
</evidence>
<dbReference type="PANTHER" id="PTHR20941">
    <property type="entry name" value="FOLATE SYNTHESIS PROTEINS"/>
    <property type="match status" value="1"/>
</dbReference>
<dbReference type="CDD" id="cd00739">
    <property type="entry name" value="DHPS"/>
    <property type="match status" value="1"/>
</dbReference>
<sequence>MNRKTYTWQCRDKTLLLGERTLIMGILNATPDSFSDGGQYYSLDKALEHSLEMIDDGADIIDIGGESTRPGAIKVSLEDELNRTIPLIKELRKRSDVAISIDTTKASVAREALLAGANIINDVSGFQLDPNMAQMAQELEAGCAIMHMRGTPDNMQKKCDYSDLVEEVKAELQASVDSLLSMGLKQNQLVIDPGIGFSKTAEQNISLMKNLYQFSSMDYPILLGTSRKSFIGHILDESDAKERVWGTAASLCVGIQQGAHIMRVHDVKEMAQVCKVYDICS</sequence>
<dbReference type="PANTHER" id="PTHR20941:SF1">
    <property type="entry name" value="FOLIC ACID SYNTHESIS PROTEIN FOL1"/>
    <property type="match status" value="1"/>
</dbReference>
<evidence type="ECO:0000259" key="13">
    <source>
        <dbReference type="PROSITE" id="PS50972"/>
    </source>
</evidence>
<dbReference type="GO" id="GO:0004156">
    <property type="term" value="F:dihydropteroate synthase activity"/>
    <property type="evidence" value="ECO:0007669"/>
    <property type="project" value="UniProtKB-EC"/>
</dbReference>
<dbReference type="InterPro" id="IPR011005">
    <property type="entry name" value="Dihydropteroate_synth-like_sf"/>
</dbReference>
<dbReference type="eggNOG" id="COG0294">
    <property type="taxonomic scope" value="Bacteria"/>
</dbReference>
<dbReference type="STRING" id="313628.LNTAR_09074"/>
<keyword evidence="15" id="KW-1185">Reference proteome</keyword>
<comment type="similarity">
    <text evidence="4 12">Belongs to the DHPS family.</text>
</comment>
<feature type="domain" description="Pterin-binding" evidence="13">
    <location>
        <begin position="21"/>
        <end position="275"/>
    </location>
</feature>
<comment type="cofactor">
    <cofactor evidence="2 12">
        <name>Mg(2+)</name>
        <dbReference type="ChEBI" id="CHEBI:18420"/>
    </cofactor>
</comment>
<dbReference type="GO" id="GO:0046656">
    <property type="term" value="P:folic acid biosynthetic process"/>
    <property type="evidence" value="ECO:0007669"/>
    <property type="project" value="UniProtKB-KW"/>
</dbReference>
<protein>
    <recommendedName>
        <fullName evidence="6 12">Dihydropteroate synthase</fullName>
        <shortName evidence="12">DHPS</shortName>
        <ecNumber evidence="5 12">2.5.1.15</ecNumber>
    </recommendedName>
    <alternativeName>
        <fullName evidence="11 12">Dihydropteroate pyrophosphorylase</fullName>
    </alternativeName>
</protein>
<dbReference type="OrthoDB" id="9811744at2"/>
<dbReference type="Gene3D" id="3.20.20.20">
    <property type="entry name" value="Dihydropteroate synthase-like"/>
    <property type="match status" value="1"/>
</dbReference>
<dbReference type="PROSITE" id="PS50972">
    <property type="entry name" value="PTERIN_BINDING"/>
    <property type="match status" value="1"/>
</dbReference>
<evidence type="ECO:0000256" key="3">
    <source>
        <dbReference type="ARBA" id="ARBA00004763"/>
    </source>
</evidence>
<evidence type="ECO:0000256" key="4">
    <source>
        <dbReference type="ARBA" id="ARBA00009503"/>
    </source>
</evidence>
<dbReference type="PROSITE" id="PS00792">
    <property type="entry name" value="DHPS_1"/>
    <property type="match status" value="1"/>
</dbReference>
<name>A6DI56_9BACT</name>
<evidence type="ECO:0000256" key="12">
    <source>
        <dbReference type="RuleBase" id="RU361205"/>
    </source>
</evidence>
<dbReference type="UniPathway" id="UPA00077">
    <property type="reaction ID" value="UER00156"/>
</dbReference>